<dbReference type="InterPro" id="IPR002539">
    <property type="entry name" value="MaoC-like_dom"/>
</dbReference>
<dbReference type="Proteomes" id="UP000199413">
    <property type="component" value="Unassembled WGS sequence"/>
</dbReference>
<dbReference type="SUPFAM" id="SSF54637">
    <property type="entry name" value="Thioesterase/thiol ester dehydrase-isomerase"/>
    <property type="match status" value="2"/>
</dbReference>
<dbReference type="AlphaFoldDB" id="A0A1C6RHD6"/>
<evidence type="ECO:0000313" key="5">
    <source>
        <dbReference type="Proteomes" id="UP000199413"/>
    </source>
</evidence>
<dbReference type="GO" id="GO:0004312">
    <property type="term" value="F:fatty acid synthase activity"/>
    <property type="evidence" value="ECO:0007669"/>
    <property type="project" value="InterPro"/>
</dbReference>
<feature type="compositionally biased region" description="Low complexity" evidence="2">
    <location>
        <begin position="60"/>
        <end position="71"/>
    </location>
</feature>
<dbReference type="EMBL" id="FMHV01000002">
    <property type="protein sequence ID" value="SCL16586.1"/>
    <property type="molecule type" value="Genomic_DNA"/>
</dbReference>
<evidence type="ECO:0000313" key="4">
    <source>
        <dbReference type="EMBL" id="SCL16586.1"/>
    </source>
</evidence>
<dbReference type="PANTHER" id="PTHR43841">
    <property type="entry name" value="3-HYDROXYACYL-THIOESTER DEHYDRATASE HTDX-RELATED"/>
    <property type="match status" value="1"/>
</dbReference>
<keyword evidence="5" id="KW-1185">Reference proteome</keyword>
<dbReference type="PANTHER" id="PTHR43841:SF1">
    <property type="entry name" value="3-HYDROXYACYL-THIOESTER DEHYDRATASE X"/>
    <property type="match status" value="1"/>
</dbReference>
<dbReference type="InterPro" id="IPR029069">
    <property type="entry name" value="HotDog_dom_sf"/>
</dbReference>
<gene>
    <name evidence="4" type="ORF">GA0070624_1055</name>
</gene>
<dbReference type="Pfam" id="PF01575">
    <property type="entry name" value="MaoC_dehydratas"/>
    <property type="match status" value="1"/>
</dbReference>
<feature type="domain" description="MaoC-like" evidence="3">
    <location>
        <begin position="265"/>
        <end position="335"/>
    </location>
</feature>
<dbReference type="STRING" id="568872.GA0070624_1055"/>
<protein>
    <submittedName>
        <fullName evidence="4">MaoC like domain-containing protein</fullName>
    </submittedName>
</protein>
<evidence type="ECO:0000259" key="3">
    <source>
        <dbReference type="Pfam" id="PF01575"/>
    </source>
</evidence>
<dbReference type="GO" id="GO:0005835">
    <property type="term" value="C:fatty acid synthase complex"/>
    <property type="evidence" value="ECO:0007669"/>
    <property type="project" value="InterPro"/>
</dbReference>
<name>A0A1C6RHD6_9ACTN</name>
<dbReference type="PRINTS" id="PR01483">
    <property type="entry name" value="FASYNTHASE"/>
</dbReference>
<proteinExistence type="inferred from homology"/>
<dbReference type="Gene3D" id="3.10.129.10">
    <property type="entry name" value="Hotdog Thioesterase"/>
    <property type="match status" value="1"/>
</dbReference>
<reference evidence="5" key="1">
    <citation type="submission" date="2016-06" db="EMBL/GenBank/DDBJ databases">
        <authorList>
            <person name="Varghese N."/>
            <person name="Submissions Spin"/>
        </authorList>
    </citation>
    <scope>NUCLEOTIDE SEQUENCE [LARGE SCALE GENOMIC DNA]</scope>
    <source>
        <strain evidence="5">DSM 45431</strain>
    </source>
</reference>
<dbReference type="GO" id="GO:0006633">
    <property type="term" value="P:fatty acid biosynthetic process"/>
    <property type="evidence" value="ECO:0007669"/>
    <property type="project" value="InterPro"/>
</dbReference>
<sequence>MARRKDQPADGPADNLSVHELIDGPTQEIPEYTPAVEATQDLSTHDLSLGATQDLSGLDPTSGTAPTAPAGAGTGGRVLIELPRMPAGGALYRRALLGALPVQGGRRSDTVPEVELTVTGVTVDRAHLADYDRVCGFRLADRLPATYPHVMGFPLALRLMTAPEFPIPLAGVVHVGNRITVHRPIDAAETIDFTAYAENLRPHDRGRQLDVVLVGSVAGEEAWRGVSTYLGKERKPGGGGRREQGERPPAPAGSARWRVEPRVGRDYARVSGDHNPIHTSRLGARLLGFPRPIAHGMWSKARCLAALENRLPDAYTVEVGFKLPVPLPSTVSFSVLPAGGFALHDLRGRPHLAGAVR</sequence>
<feature type="region of interest" description="Disordered" evidence="2">
    <location>
        <begin position="50"/>
        <end position="74"/>
    </location>
</feature>
<comment type="similarity">
    <text evidence="1">Belongs to the enoyl-CoA hydratase/isomerase family.</text>
</comment>
<feature type="region of interest" description="Disordered" evidence="2">
    <location>
        <begin position="229"/>
        <end position="256"/>
    </location>
</feature>
<accession>A0A1C6RHD6</accession>
<organism evidence="4 5">
    <name type="scientific">Micromonospora rhizosphaerae</name>
    <dbReference type="NCBI Taxonomy" id="568872"/>
    <lineage>
        <taxon>Bacteria</taxon>
        <taxon>Bacillati</taxon>
        <taxon>Actinomycetota</taxon>
        <taxon>Actinomycetes</taxon>
        <taxon>Micromonosporales</taxon>
        <taxon>Micromonosporaceae</taxon>
        <taxon>Micromonospora</taxon>
    </lineage>
</organism>
<feature type="compositionally biased region" description="Basic and acidic residues" evidence="2">
    <location>
        <begin position="231"/>
        <end position="246"/>
    </location>
</feature>
<evidence type="ECO:0000256" key="1">
    <source>
        <dbReference type="ARBA" id="ARBA00005254"/>
    </source>
</evidence>
<dbReference type="InterPro" id="IPR003965">
    <property type="entry name" value="Fatty_acid_synthase"/>
</dbReference>
<evidence type="ECO:0000256" key="2">
    <source>
        <dbReference type="SAM" id="MobiDB-lite"/>
    </source>
</evidence>